<reference evidence="2" key="1">
    <citation type="journal article" date="2019" name="Int. J. Syst. Evol. Microbiol.">
        <title>The Global Catalogue of Microorganisms (GCM) 10K type strain sequencing project: providing services to taxonomists for standard genome sequencing and annotation.</title>
        <authorList>
            <consortium name="The Broad Institute Genomics Platform"/>
            <consortium name="The Broad Institute Genome Sequencing Center for Infectious Disease"/>
            <person name="Wu L."/>
            <person name="Ma J."/>
        </authorList>
    </citation>
    <scope>NUCLEOTIDE SEQUENCE [LARGE SCALE GENOMIC DNA]</scope>
    <source>
        <strain evidence="2">KCTC 42182</strain>
    </source>
</reference>
<comment type="caution">
    <text evidence="1">The sequence shown here is derived from an EMBL/GenBank/DDBJ whole genome shotgun (WGS) entry which is preliminary data.</text>
</comment>
<organism evidence="1 2">
    <name type="scientific">Ferrovibrio xuzhouensis</name>
    <dbReference type="NCBI Taxonomy" id="1576914"/>
    <lineage>
        <taxon>Bacteria</taxon>
        <taxon>Pseudomonadati</taxon>
        <taxon>Pseudomonadota</taxon>
        <taxon>Alphaproteobacteria</taxon>
        <taxon>Rhodospirillales</taxon>
        <taxon>Rhodospirillaceae</taxon>
        <taxon>Ferrovibrio</taxon>
    </lineage>
</organism>
<accession>A0ABV7VG50</accession>
<name>A0ABV7VG50_9PROT</name>
<sequence length="143" mass="15500">MLAGCDLLHLSGSESPPPPAPPPVTEPAPAAVLKPAIPVPATKPPIPSGVARIVTDDRGRPLVIGLNRDALIRQFGTPVVEREASPARVLEFRHENCLLAAYLYFDTARNDFYALQYEVNGSVDHNETADRCLLRIARNAPRS</sequence>
<dbReference type="RefSeq" id="WP_379726150.1">
    <property type="nucleotide sequence ID" value="NZ_JBHRYJ010000002.1"/>
</dbReference>
<dbReference type="Proteomes" id="UP001595711">
    <property type="component" value="Unassembled WGS sequence"/>
</dbReference>
<dbReference type="EMBL" id="JBHRYJ010000002">
    <property type="protein sequence ID" value="MFC3676129.1"/>
    <property type="molecule type" value="Genomic_DNA"/>
</dbReference>
<keyword evidence="2" id="KW-1185">Reference proteome</keyword>
<protein>
    <submittedName>
        <fullName evidence="1">Uncharacterized protein</fullName>
    </submittedName>
</protein>
<gene>
    <name evidence="1" type="ORF">ACFOOQ_11280</name>
</gene>
<evidence type="ECO:0000313" key="1">
    <source>
        <dbReference type="EMBL" id="MFC3676129.1"/>
    </source>
</evidence>
<proteinExistence type="predicted"/>
<evidence type="ECO:0000313" key="2">
    <source>
        <dbReference type="Proteomes" id="UP001595711"/>
    </source>
</evidence>